<dbReference type="EMBL" id="JACHCB010000001">
    <property type="protein sequence ID" value="MBB6107655.1"/>
    <property type="molecule type" value="Genomic_DNA"/>
</dbReference>
<dbReference type="RefSeq" id="WP_076369913.1">
    <property type="nucleotide sequence ID" value="NZ_FTMG01000001.1"/>
</dbReference>
<reference evidence="2 3" key="1">
    <citation type="submission" date="2020-08" db="EMBL/GenBank/DDBJ databases">
        <title>Genomic Encyclopedia of Type Strains, Phase IV (KMG-V): Genome sequencing to study the core and pangenomes of soil and plant-associated prokaryotes.</title>
        <authorList>
            <person name="Whitman W."/>
        </authorList>
    </citation>
    <scope>NUCLEOTIDE SEQUENCE [LARGE SCALE GENOMIC DNA]</scope>
    <source>
        <strain evidence="2 3">ANJLi2</strain>
    </source>
</reference>
<protein>
    <submittedName>
        <fullName evidence="2">NADH-flavin reductase</fullName>
    </submittedName>
</protein>
<gene>
    <name evidence="2" type="ORF">HDF23_000385</name>
</gene>
<comment type="caution">
    <text evidence="2">The sequence shown here is derived from an EMBL/GenBank/DDBJ whole genome shotgun (WGS) entry which is preliminary data.</text>
</comment>
<sequence>MNLAIIGASSGIGLNTVNLALNKKHYITTLSRTTQTIPDNPFITKISGDATISGDVKKAISHADAVIISIGKRGRNNDPGTLFSKTAKAFLQAVNEINFTGAVFIVTGFGAGASGKYHNLIMKILFRLFLKNEYDDKTRMEKLLSESGIKWEIVRPGVLNDKPAIGNYKIYTELQKDMKIGTVSRHDVATFLLDQAENPTYLGRYVSLTN</sequence>
<accession>A0ABR6PF64</accession>
<keyword evidence="3" id="KW-1185">Reference proteome</keyword>
<feature type="domain" description="NAD(P)-binding" evidence="1">
    <location>
        <begin position="7"/>
        <end position="199"/>
    </location>
</feature>
<dbReference type="InterPro" id="IPR051606">
    <property type="entry name" value="Polyketide_Oxido-like"/>
</dbReference>
<dbReference type="PANTHER" id="PTHR43355:SF2">
    <property type="entry name" value="FLAVIN REDUCTASE (NADPH)"/>
    <property type="match status" value="1"/>
</dbReference>
<evidence type="ECO:0000313" key="2">
    <source>
        <dbReference type="EMBL" id="MBB6107655.1"/>
    </source>
</evidence>
<evidence type="ECO:0000313" key="3">
    <source>
        <dbReference type="Proteomes" id="UP000541583"/>
    </source>
</evidence>
<dbReference type="Gene3D" id="3.40.50.720">
    <property type="entry name" value="NAD(P)-binding Rossmann-like Domain"/>
    <property type="match status" value="1"/>
</dbReference>
<dbReference type="PANTHER" id="PTHR43355">
    <property type="entry name" value="FLAVIN REDUCTASE (NADPH)"/>
    <property type="match status" value="1"/>
</dbReference>
<name>A0ABR6PF64_9SPHI</name>
<dbReference type="InterPro" id="IPR036291">
    <property type="entry name" value="NAD(P)-bd_dom_sf"/>
</dbReference>
<dbReference type="InterPro" id="IPR016040">
    <property type="entry name" value="NAD(P)-bd_dom"/>
</dbReference>
<evidence type="ECO:0000259" key="1">
    <source>
        <dbReference type="Pfam" id="PF13460"/>
    </source>
</evidence>
<dbReference type="Pfam" id="PF13460">
    <property type="entry name" value="NAD_binding_10"/>
    <property type="match status" value="1"/>
</dbReference>
<proteinExistence type="predicted"/>
<organism evidence="2 3">
    <name type="scientific">Mucilaginibacter lappiensis</name>
    <dbReference type="NCBI Taxonomy" id="354630"/>
    <lineage>
        <taxon>Bacteria</taxon>
        <taxon>Pseudomonadati</taxon>
        <taxon>Bacteroidota</taxon>
        <taxon>Sphingobacteriia</taxon>
        <taxon>Sphingobacteriales</taxon>
        <taxon>Sphingobacteriaceae</taxon>
        <taxon>Mucilaginibacter</taxon>
    </lineage>
</organism>
<dbReference type="Proteomes" id="UP000541583">
    <property type="component" value="Unassembled WGS sequence"/>
</dbReference>
<dbReference type="SUPFAM" id="SSF51735">
    <property type="entry name" value="NAD(P)-binding Rossmann-fold domains"/>
    <property type="match status" value="1"/>
</dbReference>